<accession>A0A1L7X4L9</accession>
<evidence type="ECO:0000313" key="1">
    <source>
        <dbReference type="EMBL" id="CZR59963.1"/>
    </source>
</evidence>
<organism evidence="1 2">
    <name type="scientific">Phialocephala subalpina</name>
    <dbReference type="NCBI Taxonomy" id="576137"/>
    <lineage>
        <taxon>Eukaryota</taxon>
        <taxon>Fungi</taxon>
        <taxon>Dikarya</taxon>
        <taxon>Ascomycota</taxon>
        <taxon>Pezizomycotina</taxon>
        <taxon>Leotiomycetes</taxon>
        <taxon>Helotiales</taxon>
        <taxon>Mollisiaceae</taxon>
        <taxon>Phialocephala</taxon>
        <taxon>Phialocephala fortinii species complex</taxon>
    </lineage>
</organism>
<name>A0A1L7X4L9_9HELO</name>
<dbReference type="PANTHER" id="PTHR38791">
    <property type="entry name" value="ZN(II)2CYS6 TRANSCRIPTION FACTOR (EUROFUNG)-RELATED-RELATED"/>
    <property type="match status" value="1"/>
</dbReference>
<reference evidence="1 2" key="1">
    <citation type="submission" date="2016-03" db="EMBL/GenBank/DDBJ databases">
        <authorList>
            <person name="Ploux O."/>
        </authorList>
    </citation>
    <scope>NUCLEOTIDE SEQUENCE [LARGE SCALE GENOMIC DNA]</scope>
    <source>
        <strain evidence="1 2">UAMH 11012</strain>
    </source>
</reference>
<dbReference type="EMBL" id="FJOG01000015">
    <property type="protein sequence ID" value="CZR59963.1"/>
    <property type="molecule type" value="Genomic_DNA"/>
</dbReference>
<dbReference type="OrthoDB" id="3562898at2759"/>
<evidence type="ECO:0000313" key="2">
    <source>
        <dbReference type="Proteomes" id="UP000184330"/>
    </source>
</evidence>
<dbReference type="InterPro" id="IPR053175">
    <property type="entry name" value="DHMBA_Reg_Transcription_Factor"/>
</dbReference>
<proteinExistence type="predicted"/>
<sequence>MSPIGKSCPGYRQAQDLLFRNRDKQSFACKGVAGRRNQGGFCSSLPEAGSKKEFLSLNSKSPSLSNDTFELDPINCTASPTPPTLAPQPVEHWHMYCVPIVLNQFSTLMNGVPYYGLHEFLPELYSEVNDNSCLSFATKTFVKAYLTNLSRSPPDKELIHTYGRALWLTNAAVQDPVESVKDSTVIAVWLLGIHEVWRNSMLRLQITDGFRLLLIRPKTAQLPHLKHITYTPKVSHLCFVSEARTSSQQEGVQTHCLVSNTDFPLQSLSWFELLRPQLSEDERFLFAVSTYNYRISSLCMKIRPYFKNLSTDPAPTLQATHIFAEVDRLQKEIQIWKDNVTIDPFNFASLHFYNSLRSAQLKLHYFEVLLINRIDTQSMTDIPLRRKHTIRTIEILAEEILNEVPVTLGNRSARLIPGGGCWADGLRLMWPLLAVSWVPCVRRQQRVEARNVLQRIGRQTGIHFALDCDPPPGRFPQEEMARGS</sequence>
<dbReference type="Proteomes" id="UP000184330">
    <property type="component" value="Unassembled WGS sequence"/>
</dbReference>
<gene>
    <name evidence="1" type="ORF">PAC_09858</name>
</gene>
<dbReference type="AlphaFoldDB" id="A0A1L7X4L9"/>
<keyword evidence="2" id="KW-1185">Reference proteome</keyword>
<protein>
    <submittedName>
        <fullName evidence="1">Uncharacterized protein</fullName>
    </submittedName>
</protein>